<evidence type="ECO:0000313" key="14">
    <source>
        <dbReference type="Proteomes" id="UP001527202"/>
    </source>
</evidence>
<evidence type="ECO:0000259" key="10">
    <source>
        <dbReference type="Pfam" id="PF00155"/>
    </source>
</evidence>
<evidence type="ECO:0000313" key="11">
    <source>
        <dbReference type="EMBL" id="MCY9595672.1"/>
    </source>
</evidence>
<dbReference type="CDD" id="cd00609">
    <property type="entry name" value="AAT_like"/>
    <property type="match status" value="1"/>
</dbReference>
<dbReference type="GO" id="GO:0030170">
    <property type="term" value="F:pyridoxal phosphate binding"/>
    <property type="evidence" value="ECO:0007669"/>
    <property type="project" value="InterPro"/>
</dbReference>
<sequence>MLERYGHGGDVWTAEEKFGRGREQFLDFSSNMNPFGPPDAVEEVLRSGWKNIVRYPDPAVRELRGKIAAKYGVPAESVLVGNGAAELIDLIVRVLQPEVTALARPSFSEYEDAVLKTGGRIHGIPLRAEHCFRLQKADAEEALKRSDLLFLGQPNNPTGRLIPQELLNDLAGSGHPLILDEAFLDFVPDEKNVTLLRLAAESRHVAVIRSMTKFYAIPGARLGFIVAHPDVIGRMSRLQVPWSVNYFAQLIGCAVLEDEAFHAKIISWLQEESPWLAAGLAGLGLEVTPSDTNYLLCALPEQSPINVRILQEEMGRRGVLIRDASLFEGLGTRYFRTAVKLRSDNERMLAALSDVLKAAQAGEISLERGGR</sequence>
<evidence type="ECO:0000256" key="3">
    <source>
        <dbReference type="ARBA" id="ARBA00004953"/>
    </source>
</evidence>
<proteinExistence type="predicted"/>
<dbReference type="InterPro" id="IPR004839">
    <property type="entry name" value="Aminotransferase_I/II_large"/>
</dbReference>
<evidence type="ECO:0000256" key="1">
    <source>
        <dbReference type="ARBA" id="ARBA00001933"/>
    </source>
</evidence>
<evidence type="ECO:0000256" key="9">
    <source>
        <dbReference type="ARBA" id="ARBA00048531"/>
    </source>
</evidence>
<keyword evidence="6" id="KW-0663">Pyridoxal phosphate</keyword>
<dbReference type="UniPathway" id="UPA00148"/>
<feature type="domain" description="Aminotransferase class I/classII large" evidence="10">
    <location>
        <begin position="25"/>
        <end position="339"/>
    </location>
</feature>
<dbReference type="PROSITE" id="PS00105">
    <property type="entry name" value="AA_TRANSFER_CLASS_1"/>
    <property type="match status" value="1"/>
</dbReference>
<evidence type="ECO:0000256" key="6">
    <source>
        <dbReference type="ARBA" id="ARBA00022898"/>
    </source>
</evidence>
<dbReference type="EMBL" id="JAMDMJ010000008">
    <property type="protein sequence ID" value="MCY9595672.1"/>
    <property type="molecule type" value="Genomic_DNA"/>
</dbReference>
<dbReference type="SUPFAM" id="SSF53383">
    <property type="entry name" value="PLP-dependent transferases"/>
    <property type="match status" value="1"/>
</dbReference>
<dbReference type="NCBIfam" id="TIGR01140">
    <property type="entry name" value="L_thr_O3P_dcar"/>
    <property type="match status" value="1"/>
</dbReference>
<evidence type="ECO:0000256" key="2">
    <source>
        <dbReference type="ARBA" id="ARBA00003444"/>
    </source>
</evidence>
<evidence type="ECO:0000256" key="7">
    <source>
        <dbReference type="ARBA" id="ARBA00023239"/>
    </source>
</evidence>
<dbReference type="EMBL" id="CP026520">
    <property type="protein sequence ID" value="QAV17430.1"/>
    <property type="molecule type" value="Genomic_DNA"/>
</dbReference>
<comment type="catalytic activity">
    <reaction evidence="9">
        <text>O-phospho-L-threonine + H(+) = (R)-1-aminopropan-2-yl phosphate + CO2</text>
        <dbReference type="Rhea" id="RHEA:11492"/>
        <dbReference type="ChEBI" id="CHEBI:15378"/>
        <dbReference type="ChEBI" id="CHEBI:16526"/>
        <dbReference type="ChEBI" id="CHEBI:58563"/>
        <dbReference type="ChEBI" id="CHEBI:58675"/>
        <dbReference type="EC" id="4.1.1.81"/>
    </reaction>
</comment>
<gene>
    <name evidence="11" type="primary">cobD</name>
    <name evidence="11" type="ORF">M5X16_07800</name>
    <name evidence="12" type="ORF">PC41400_07040</name>
</gene>
<evidence type="ECO:0000256" key="4">
    <source>
        <dbReference type="ARBA" id="ARBA00012285"/>
    </source>
</evidence>
<keyword evidence="7 11" id="KW-0456">Lyase</keyword>
<reference evidence="12 13" key="1">
    <citation type="submission" date="2018-01" db="EMBL/GenBank/DDBJ databases">
        <title>The whole genome sequencing and assembly of Paenibacillus chitinolyticus KCCM 41400 strain.</title>
        <authorList>
            <person name="Kim J.-Y."/>
            <person name="Park M.-K."/>
            <person name="Lee Y.-J."/>
            <person name="Yi H."/>
            <person name="Bahn Y.-S."/>
            <person name="Kim J.F."/>
            <person name="Lee D.-W."/>
        </authorList>
    </citation>
    <scope>NUCLEOTIDE SEQUENCE [LARGE SCALE GENOMIC DNA]</scope>
    <source>
        <strain evidence="12 13">KCCM 41400</strain>
    </source>
</reference>
<dbReference type="Gene3D" id="3.90.1150.10">
    <property type="entry name" value="Aspartate Aminotransferase, domain 1"/>
    <property type="match status" value="1"/>
</dbReference>
<accession>A0A410WSW7</accession>
<comment type="pathway">
    <text evidence="3">Cofactor biosynthesis; adenosylcobalamin biosynthesis.</text>
</comment>
<evidence type="ECO:0000313" key="12">
    <source>
        <dbReference type="EMBL" id="QAV17430.1"/>
    </source>
</evidence>
<dbReference type="Pfam" id="PF00155">
    <property type="entry name" value="Aminotran_1_2"/>
    <property type="match status" value="1"/>
</dbReference>
<comment type="function">
    <text evidence="2">Decarboxylates L-threonine-O-3-phosphate to yield (R)-1-amino-2-propanol O-2-phosphate, the precursor for the linkage between the nucleotide loop and the corrin ring in cobalamin.</text>
</comment>
<keyword evidence="14" id="KW-1185">Reference proteome</keyword>
<dbReference type="Proteomes" id="UP000288943">
    <property type="component" value="Chromosome"/>
</dbReference>
<protein>
    <recommendedName>
        <fullName evidence="4">threonine-phosphate decarboxylase</fullName>
        <ecNumber evidence="4">4.1.1.81</ecNumber>
    </recommendedName>
    <alternativeName>
        <fullName evidence="8">L-threonine-O-3-phosphate decarboxylase</fullName>
    </alternativeName>
</protein>
<dbReference type="InterPro" id="IPR015421">
    <property type="entry name" value="PyrdxlP-dep_Trfase_major"/>
</dbReference>
<dbReference type="InterPro" id="IPR015424">
    <property type="entry name" value="PyrdxlP-dep_Trfase"/>
</dbReference>
<dbReference type="RefSeq" id="WP_042229408.1">
    <property type="nucleotide sequence ID" value="NZ_CP026520.1"/>
</dbReference>
<dbReference type="GeneID" id="95374573"/>
<dbReference type="GO" id="GO:0048472">
    <property type="term" value="F:threonine-phosphate decarboxylase activity"/>
    <property type="evidence" value="ECO:0007669"/>
    <property type="project" value="UniProtKB-EC"/>
</dbReference>
<dbReference type="Gene3D" id="3.40.640.10">
    <property type="entry name" value="Type I PLP-dependent aspartate aminotransferase-like (Major domain)"/>
    <property type="match status" value="1"/>
</dbReference>
<dbReference type="InterPro" id="IPR015422">
    <property type="entry name" value="PyrdxlP-dep_Trfase_small"/>
</dbReference>
<comment type="cofactor">
    <cofactor evidence="1">
        <name>pyridoxal 5'-phosphate</name>
        <dbReference type="ChEBI" id="CHEBI:597326"/>
    </cofactor>
</comment>
<evidence type="ECO:0000256" key="5">
    <source>
        <dbReference type="ARBA" id="ARBA00022573"/>
    </source>
</evidence>
<name>A0A410WSW7_9BACL</name>
<dbReference type="EC" id="4.1.1.81" evidence="4"/>
<evidence type="ECO:0000313" key="13">
    <source>
        <dbReference type="Proteomes" id="UP000288943"/>
    </source>
</evidence>
<dbReference type="PANTHER" id="PTHR42885">
    <property type="entry name" value="HISTIDINOL-PHOSPHATE AMINOTRANSFERASE-RELATED"/>
    <property type="match status" value="1"/>
</dbReference>
<dbReference type="KEGG" id="pchi:PC41400_07040"/>
<dbReference type="PANTHER" id="PTHR42885:SF1">
    <property type="entry name" value="THREONINE-PHOSPHATE DECARBOXYLASE"/>
    <property type="match status" value="1"/>
</dbReference>
<dbReference type="Proteomes" id="UP001527202">
    <property type="component" value="Unassembled WGS sequence"/>
</dbReference>
<dbReference type="GO" id="GO:0009236">
    <property type="term" value="P:cobalamin biosynthetic process"/>
    <property type="evidence" value="ECO:0007669"/>
    <property type="project" value="UniProtKB-UniPathway"/>
</dbReference>
<dbReference type="InterPro" id="IPR005860">
    <property type="entry name" value="CobD"/>
</dbReference>
<dbReference type="OrthoDB" id="9813612at2"/>
<organism evidence="12 13">
    <name type="scientific">Paenibacillus chitinolyticus</name>
    <dbReference type="NCBI Taxonomy" id="79263"/>
    <lineage>
        <taxon>Bacteria</taxon>
        <taxon>Bacillati</taxon>
        <taxon>Bacillota</taxon>
        <taxon>Bacilli</taxon>
        <taxon>Bacillales</taxon>
        <taxon>Paenibacillaceae</taxon>
        <taxon>Paenibacillus</taxon>
    </lineage>
</organism>
<dbReference type="InterPro" id="IPR004838">
    <property type="entry name" value="NHTrfase_class1_PyrdxlP-BS"/>
</dbReference>
<evidence type="ECO:0000256" key="8">
    <source>
        <dbReference type="ARBA" id="ARBA00029996"/>
    </source>
</evidence>
<keyword evidence="5" id="KW-0169">Cobalamin biosynthesis</keyword>
<dbReference type="AlphaFoldDB" id="A0A410WSW7"/>
<reference evidence="11 14" key="2">
    <citation type="submission" date="2022-05" db="EMBL/GenBank/DDBJ databases">
        <title>Genome Sequencing of Bee-Associated Microbes.</title>
        <authorList>
            <person name="Dunlap C."/>
        </authorList>
    </citation>
    <scope>NUCLEOTIDE SEQUENCE [LARGE SCALE GENOMIC DNA]</scope>
    <source>
        <strain evidence="11 14">NRRL B-23120</strain>
    </source>
</reference>